<dbReference type="Pfam" id="PF13087">
    <property type="entry name" value="AAA_12"/>
    <property type="match status" value="1"/>
</dbReference>
<reference evidence="5 6" key="1">
    <citation type="submission" date="2024-02" db="EMBL/GenBank/DDBJ databases">
        <title>Discinaceae phylogenomics.</title>
        <authorList>
            <person name="Dirks A.C."/>
            <person name="James T.Y."/>
        </authorList>
    </citation>
    <scope>NUCLEOTIDE SEQUENCE [LARGE SCALE GENOMIC DNA]</scope>
    <source>
        <strain evidence="5 6">ACD0624</strain>
    </source>
</reference>
<dbReference type="PANTHER" id="PTHR10887:SF445">
    <property type="entry name" value="NFX1-TYPE ZINC FINGER-CONTAINING PROTEIN 1"/>
    <property type="match status" value="1"/>
</dbReference>
<dbReference type="InterPro" id="IPR041679">
    <property type="entry name" value="DNA2/NAM7-like_C"/>
</dbReference>
<dbReference type="InterPro" id="IPR041677">
    <property type="entry name" value="DNA2/NAM7_AAA_11"/>
</dbReference>
<sequence>MSPAVSINRILTTPTNLHTYDIPTTMIVFGDAAVTLVKERIFSKEIPSKGSVVVEEAIPMNNFFSAPVQETNNRSSAIYFGDAEPISVPNSGFCNFTLIARENIIPLPHLTCPHHQVINKTTNISTSSTAVHTKIPKEHMLITPTEATSRLQNLLESKRCAPTTANHPQKVVSLSGLAVKPRSSTIRQTRPVFDASFKKYRTLIKENLVNEFKVLNAGDNKTRPTDNVLGFQDDIPISTRTFLETITEVEDPLPICSVAGAKSGASLQTEADTIIQLSTIEDSGLEAEQAISTGDRIDATILHSPSFTSQTSVKSSQVSTTESPVVTHELERVIGVEALPTIRGESVITSRPIQGYTIINNPAMPVNTNPSRATTRPRALASACDYARMFDASVRSKGGESAKPNPKPKSKPKPKPNHIIPPATEPQHIPAVNNMQSLQTVRDVARQFDLESPGTGTLYGPRNDNDWRDIAKIQVMPTIDELLPGRRTVYMPRKENMFPWARVVDVAFRHYRESSLGRVRDGTTNAMMRMVQGVCFPSTTIEISVATYNAYPNTRVERGYCTEGRFASPAFSLAFTSPGHEYIAQDKVLRGGHLLALLTLSGAEVEVTWLKAAGNWSDRDGHGRISAIGKIDTEILDGEKAHHDVERLLGLQEDNKTSVLLDFGGALLDGFVNALTVLQQMAHEQLPFAEALFQPEVGSSIVEVPQYLRDLQVDLSPLGYNLSVHLPSVRADTEWEKTMRDILASPNEDKISFTGGQATAIIHSLTSSLSAIQGPPGTGKSFIGSRITKLLCTARRERSGCKTIPILMTAQTNHALDETLAGYIKSGLKVARFGIAQGKEKPEPEHVAWQGYRLPQEEGHKSRRRIMEAKKGREDATQELTKLLEEFSNGLLSWFRVAPYLEEHFPAFHRAFSNTVTGGRSEASGLYAFWAANKDASEATTLSSVLQNTIPEGFRRRISPSLEIAPAETIKSTRGDLGRSVEEMLTVNDPWTLNGTERLRLINSWRQVLNKSLLSRVQSAQAVLHTSKIEFEEASREEVVAKILGFGVDVIGCTTTRVARDRELFKMLGIEVLVVEEAGEVIEANTLTGLLPSLQQLIAIGDHKQLKPFCDHRVLAGTPYEHDQSLFERLVSPNTEGAPPIITLAQLDTQRRMRPEIADLLRALSLYPVLHDGENVKEYPDVPSMSGCHLAWVDHQVGEREVDHSFCNVYEAEMIAAHAGYLARTGEFGIRSMVIIAPYNGQIREIRAALCREPAVEIAVPEGDMKILAARNSEYRAPLLSVVESVTLMSVRMEDVVRVTTVDNFQGEEADVVFYSAVRSNRLGRLGFVDVSNRVCVSLSRARHALYIYGDAKTARAGGTWWRLAAEYLERKGLITNGVIMGSCPRHPTSPTMACAPSDFKALTTASRGDSARVAAKVAVIKAAEHDGKFHSFVKTYQARAVSLSQGRQGSRTNREILLDGFSLSRAGLFENGFLLATRMDIFRSFGEDFRVVMTEAGRFEKAGGVGLVKRLEAFKATVRSAVEEDYHWFYNELVKRSTPNNHALRLAESLKVAVQSALE</sequence>
<comment type="caution">
    <text evidence="5">The sequence shown here is derived from an EMBL/GenBank/DDBJ whole genome shotgun (WGS) entry which is preliminary data.</text>
</comment>
<proteinExistence type="predicted"/>
<name>A0ABR3GVD2_9PEZI</name>
<keyword evidence="1" id="KW-0347">Helicase</keyword>
<gene>
    <name evidence="5" type="ORF">Q9L58_000996</name>
</gene>
<dbReference type="Gene3D" id="3.40.50.300">
    <property type="entry name" value="P-loop containing nucleotide triphosphate hydrolases"/>
    <property type="match status" value="2"/>
</dbReference>
<dbReference type="InterPro" id="IPR047187">
    <property type="entry name" value="SF1_C_Upf1"/>
</dbReference>
<dbReference type="Pfam" id="PF13086">
    <property type="entry name" value="AAA_11"/>
    <property type="match status" value="1"/>
</dbReference>
<accession>A0ABR3GVD2</accession>
<dbReference type="Proteomes" id="UP001447188">
    <property type="component" value="Unassembled WGS sequence"/>
</dbReference>
<evidence type="ECO:0000256" key="1">
    <source>
        <dbReference type="ARBA" id="ARBA00022806"/>
    </source>
</evidence>
<protein>
    <submittedName>
        <fullName evidence="5">Uncharacterized protein</fullName>
    </submittedName>
</protein>
<feature type="region of interest" description="Disordered" evidence="2">
    <location>
        <begin position="394"/>
        <end position="428"/>
    </location>
</feature>
<keyword evidence="1" id="KW-0067">ATP-binding</keyword>
<keyword evidence="1" id="KW-0378">Hydrolase</keyword>
<keyword evidence="6" id="KW-1185">Reference proteome</keyword>
<keyword evidence="1" id="KW-0547">Nucleotide-binding</keyword>
<evidence type="ECO:0000259" key="3">
    <source>
        <dbReference type="Pfam" id="PF13086"/>
    </source>
</evidence>
<evidence type="ECO:0000259" key="4">
    <source>
        <dbReference type="Pfam" id="PF13087"/>
    </source>
</evidence>
<dbReference type="EMBL" id="JBBBZM010000007">
    <property type="protein sequence ID" value="KAL0639905.1"/>
    <property type="molecule type" value="Genomic_DNA"/>
</dbReference>
<evidence type="ECO:0000256" key="2">
    <source>
        <dbReference type="SAM" id="MobiDB-lite"/>
    </source>
</evidence>
<feature type="domain" description="DNA2/NAM7 helicase-like C-terminal" evidence="4">
    <location>
        <begin position="1123"/>
        <end position="1352"/>
    </location>
</feature>
<dbReference type="InterPro" id="IPR027417">
    <property type="entry name" value="P-loop_NTPase"/>
</dbReference>
<organism evidence="5 6">
    <name type="scientific">Discina gigas</name>
    <dbReference type="NCBI Taxonomy" id="1032678"/>
    <lineage>
        <taxon>Eukaryota</taxon>
        <taxon>Fungi</taxon>
        <taxon>Dikarya</taxon>
        <taxon>Ascomycota</taxon>
        <taxon>Pezizomycotina</taxon>
        <taxon>Pezizomycetes</taxon>
        <taxon>Pezizales</taxon>
        <taxon>Discinaceae</taxon>
        <taxon>Discina</taxon>
    </lineage>
</organism>
<feature type="domain" description="DNA2/NAM7 helicase helicase" evidence="3">
    <location>
        <begin position="757"/>
        <end position="1110"/>
    </location>
</feature>
<evidence type="ECO:0000313" key="6">
    <source>
        <dbReference type="Proteomes" id="UP001447188"/>
    </source>
</evidence>
<dbReference type="InterPro" id="IPR045055">
    <property type="entry name" value="DNA2/NAM7-like"/>
</dbReference>
<feature type="compositionally biased region" description="Basic residues" evidence="2">
    <location>
        <begin position="406"/>
        <end position="416"/>
    </location>
</feature>
<dbReference type="CDD" id="cd18808">
    <property type="entry name" value="SF1_C_Upf1"/>
    <property type="match status" value="1"/>
</dbReference>
<dbReference type="PANTHER" id="PTHR10887">
    <property type="entry name" value="DNA2/NAM7 HELICASE FAMILY"/>
    <property type="match status" value="1"/>
</dbReference>
<dbReference type="SUPFAM" id="SSF52540">
    <property type="entry name" value="P-loop containing nucleoside triphosphate hydrolases"/>
    <property type="match status" value="1"/>
</dbReference>
<evidence type="ECO:0000313" key="5">
    <source>
        <dbReference type="EMBL" id="KAL0639905.1"/>
    </source>
</evidence>